<dbReference type="Pfam" id="PF13173">
    <property type="entry name" value="AAA_14"/>
    <property type="match status" value="1"/>
</dbReference>
<sequence>MNFKRHIEKHLTNWKESKNRKPLILRGARQVGKTTLIKEFSETYKKSILLNLEKPSELRFFQDYEDVKTITQALFLKFNISTKETANTLLFIDEIQESPKAIQLLRYFFEEIPELHVIAAGSLLEFALEKVDSFPVGRVEFIYLHPLNFSEFLMALGHENALEQLHNLPINNYAHNTLLGLFHTYTIIGGMPEIVKTYKETKSVADLPRVYESIWAAYKNDVEKYTSNNSERNVIRHIVNVAHLYVDQRIKFQNFGNSNYRSREVGEAFRNLDDAKIIQLIYPTTDLLTPVKPDIKKSPKLQFLDTGLVNHGLKIQGELLALNDLSYAYKGAILPHMVTQEIISLNIFDTKKPHFWVREKSQASSEVDLVYSYKNKVVPIEIKSGPSGKLKSLHEFVERTNHGYAIRLYAGEFNIEEHETPNLRKPYKLMNLPYYLGTKLPEYIGYFLDNH</sequence>
<dbReference type="AlphaFoldDB" id="A0AAU7MXB3"/>
<dbReference type="InterPro" id="IPR041682">
    <property type="entry name" value="AAA_14"/>
</dbReference>
<name>A0AAU7MXB3_9FLAO</name>
<dbReference type="SUPFAM" id="SSF52540">
    <property type="entry name" value="P-loop containing nucleoside triphosphate hydrolases"/>
    <property type="match status" value="1"/>
</dbReference>
<proteinExistence type="predicted"/>
<evidence type="ECO:0000259" key="2">
    <source>
        <dbReference type="Pfam" id="PF13635"/>
    </source>
</evidence>
<feature type="domain" description="DUF4143" evidence="2">
    <location>
        <begin position="220"/>
        <end position="385"/>
    </location>
</feature>
<dbReference type="Pfam" id="PF13635">
    <property type="entry name" value="DUF4143"/>
    <property type="match status" value="1"/>
</dbReference>
<dbReference type="EMBL" id="CP157804">
    <property type="protein sequence ID" value="XBQ23019.1"/>
    <property type="molecule type" value="Genomic_DNA"/>
</dbReference>
<dbReference type="PANTHER" id="PTHR33295">
    <property type="entry name" value="ATPASE"/>
    <property type="match status" value="1"/>
</dbReference>
<evidence type="ECO:0000313" key="3">
    <source>
        <dbReference type="EMBL" id="XBQ23019.1"/>
    </source>
</evidence>
<protein>
    <submittedName>
        <fullName evidence="3">AAA family ATPase</fullName>
    </submittedName>
</protein>
<organism evidence="3">
    <name type="scientific">Flagellimonas sp. MMG031</name>
    <dbReference type="NCBI Taxonomy" id="3158549"/>
    <lineage>
        <taxon>Bacteria</taxon>
        <taxon>Pseudomonadati</taxon>
        <taxon>Bacteroidota</taxon>
        <taxon>Flavobacteriia</taxon>
        <taxon>Flavobacteriales</taxon>
        <taxon>Flavobacteriaceae</taxon>
        <taxon>Flagellimonas</taxon>
    </lineage>
</organism>
<gene>
    <name evidence="3" type="ORF">ABNE31_15590</name>
</gene>
<dbReference type="KEGG" id="fld:ABNE31_15590"/>
<reference evidence="3" key="1">
    <citation type="submission" date="2024-05" db="EMBL/GenBank/DDBJ databases">
        <title>Draft Genome Sequences of Flagellimonas sp. MMG031 and Marinobacter sp. MMG032 Isolated from the dinoflagellate Symbiodinium pilosum.</title>
        <authorList>
            <person name="Shikuma N.J."/>
            <person name="Farrell M.V."/>
        </authorList>
    </citation>
    <scope>NUCLEOTIDE SEQUENCE</scope>
    <source>
        <strain evidence="3">MMG031</strain>
    </source>
</reference>
<dbReference type="PANTHER" id="PTHR33295:SF7">
    <property type="entry name" value="ATPASE"/>
    <property type="match status" value="1"/>
</dbReference>
<accession>A0AAU7MXB3</accession>
<dbReference type="InterPro" id="IPR025420">
    <property type="entry name" value="DUF4143"/>
</dbReference>
<dbReference type="InterPro" id="IPR027417">
    <property type="entry name" value="P-loop_NTPase"/>
</dbReference>
<dbReference type="RefSeq" id="WP_349351795.1">
    <property type="nucleotide sequence ID" value="NZ_CP157804.1"/>
</dbReference>
<feature type="domain" description="AAA" evidence="1">
    <location>
        <begin position="19"/>
        <end position="153"/>
    </location>
</feature>
<dbReference type="Gene3D" id="3.40.50.300">
    <property type="entry name" value="P-loop containing nucleotide triphosphate hydrolases"/>
    <property type="match status" value="1"/>
</dbReference>
<evidence type="ECO:0000259" key="1">
    <source>
        <dbReference type="Pfam" id="PF13173"/>
    </source>
</evidence>